<dbReference type="WBParaSite" id="PSAMB.scaffold3342size18666.g21112.t1">
    <property type="protein sequence ID" value="PSAMB.scaffold3342size18666.g21112.t1"/>
    <property type="gene ID" value="PSAMB.scaffold3342size18666.g21112"/>
</dbReference>
<evidence type="ECO:0000313" key="1">
    <source>
        <dbReference type="Proteomes" id="UP000887566"/>
    </source>
</evidence>
<organism evidence="1 2">
    <name type="scientific">Plectus sambesii</name>
    <dbReference type="NCBI Taxonomy" id="2011161"/>
    <lineage>
        <taxon>Eukaryota</taxon>
        <taxon>Metazoa</taxon>
        <taxon>Ecdysozoa</taxon>
        <taxon>Nematoda</taxon>
        <taxon>Chromadorea</taxon>
        <taxon>Plectida</taxon>
        <taxon>Plectina</taxon>
        <taxon>Plectoidea</taxon>
        <taxon>Plectidae</taxon>
        <taxon>Plectus</taxon>
    </lineage>
</organism>
<reference evidence="2" key="1">
    <citation type="submission" date="2022-11" db="UniProtKB">
        <authorList>
            <consortium name="WormBaseParasite"/>
        </authorList>
    </citation>
    <scope>IDENTIFICATION</scope>
</reference>
<keyword evidence="1" id="KW-1185">Reference proteome</keyword>
<dbReference type="AlphaFoldDB" id="A0A914W6Y6"/>
<dbReference type="Proteomes" id="UP000887566">
    <property type="component" value="Unplaced"/>
</dbReference>
<accession>A0A914W6Y6</accession>
<proteinExistence type="predicted"/>
<protein>
    <submittedName>
        <fullName evidence="2">Secreted protein</fullName>
    </submittedName>
</protein>
<sequence>MSKFVAISATCAAGASHLPPRVATCAARHNGAVQAHVDVVGKMLIGLHHCIHYCIQNCILERILLPNILRHHIPLARIPEYILLPNSLRHHIPLVRIVELRSRFPRIQSCIPARMGCCIRLLFDCCSFLSERLVISLSNY</sequence>
<name>A0A914W6Y6_9BILA</name>
<evidence type="ECO:0000313" key="2">
    <source>
        <dbReference type="WBParaSite" id="PSAMB.scaffold3342size18666.g21112.t1"/>
    </source>
</evidence>